<keyword evidence="3" id="KW-1185">Reference proteome</keyword>
<evidence type="ECO:0000313" key="3">
    <source>
        <dbReference type="Proteomes" id="UP000633601"/>
    </source>
</evidence>
<name>A0ABR8V0Z3_9CELL</name>
<dbReference type="Proteomes" id="UP000633601">
    <property type="component" value="Unassembled WGS sequence"/>
</dbReference>
<feature type="region of interest" description="Disordered" evidence="1">
    <location>
        <begin position="1"/>
        <end position="37"/>
    </location>
</feature>
<evidence type="ECO:0000256" key="1">
    <source>
        <dbReference type="SAM" id="MobiDB-lite"/>
    </source>
</evidence>
<sequence>MSVNQSSRPSLPRSVRPGHAHLIHGTGRSDVRRDQQRRTTTGVVLAALLLLTGCSGSSEKDAEKIREAIIDNAPGVEDAMVRYSTDVFVNNLSIRLEGRALDTSLGLENDAYRFTLSVPTHELAQRYGSQVAP</sequence>
<protein>
    <submittedName>
        <fullName evidence="2">Uncharacterized protein</fullName>
    </submittedName>
</protein>
<organism evidence="2 3">
    <name type="scientific">Oerskovia gallyi</name>
    <dbReference type="NCBI Taxonomy" id="2762226"/>
    <lineage>
        <taxon>Bacteria</taxon>
        <taxon>Bacillati</taxon>
        <taxon>Actinomycetota</taxon>
        <taxon>Actinomycetes</taxon>
        <taxon>Micrococcales</taxon>
        <taxon>Cellulomonadaceae</taxon>
        <taxon>Oerskovia</taxon>
    </lineage>
</organism>
<reference evidence="2 3" key="1">
    <citation type="submission" date="2020-08" db="EMBL/GenBank/DDBJ databases">
        <title>A Genomic Blueprint of the Chicken Gut Microbiome.</title>
        <authorList>
            <person name="Gilroy R."/>
            <person name="Ravi A."/>
            <person name="Getino M."/>
            <person name="Pursley I."/>
            <person name="Horton D.L."/>
            <person name="Alikhan N.-F."/>
            <person name="Baker D."/>
            <person name="Gharbi K."/>
            <person name="Hall N."/>
            <person name="Watson M."/>
            <person name="Adriaenssens E.M."/>
            <person name="Foster-Nyarko E."/>
            <person name="Jarju S."/>
            <person name="Secka A."/>
            <person name="Antonio M."/>
            <person name="Oren A."/>
            <person name="Chaudhuri R."/>
            <person name="La Ragione R.M."/>
            <person name="Hildebrand F."/>
            <person name="Pallen M.J."/>
        </authorList>
    </citation>
    <scope>NUCLEOTIDE SEQUENCE [LARGE SCALE GENOMIC DNA]</scope>
    <source>
        <strain evidence="2 3">Sa2CUA8</strain>
    </source>
</reference>
<accession>A0ABR8V0Z3</accession>
<dbReference type="RefSeq" id="WP_191790165.1">
    <property type="nucleotide sequence ID" value="NZ_JACSQE010000005.1"/>
</dbReference>
<proteinExistence type="predicted"/>
<feature type="compositionally biased region" description="Low complexity" evidence="1">
    <location>
        <begin position="1"/>
        <end position="15"/>
    </location>
</feature>
<dbReference type="EMBL" id="JACSQE010000005">
    <property type="protein sequence ID" value="MBD7998469.1"/>
    <property type="molecule type" value="Genomic_DNA"/>
</dbReference>
<feature type="compositionally biased region" description="Basic and acidic residues" evidence="1">
    <location>
        <begin position="27"/>
        <end position="37"/>
    </location>
</feature>
<comment type="caution">
    <text evidence="2">The sequence shown here is derived from an EMBL/GenBank/DDBJ whole genome shotgun (WGS) entry which is preliminary data.</text>
</comment>
<gene>
    <name evidence="2" type="ORF">H9640_07890</name>
</gene>
<evidence type="ECO:0000313" key="2">
    <source>
        <dbReference type="EMBL" id="MBD7998469.1"/>
    </source>
</evidence>